<sequence length="259" mass="28027">MRTLAFGALAAARETDDRSAASAARAAQMAVAVAYTHLDLNGVAAARQTKHLLAPAVHAAQAREFSTSEPDAADTELIWAAEHSNADVRRAVRAMPVPDTGRSRLGQLYRTLDAALRRRSGRRVSVDTLGAWVIKCNPARTAIEPMVAAGETKPHWCVADNYRSRLIAPGQRVLFWVSAHPLRGFWGAGRITGELLVDDGTLQVPVHIPLFAEPVTAAGVSSVPQLRSLEVLRSPQQSNPSWVSVAELALIEPMLPLRW</sequence>
<name>A0A5Q5BSR1_MYCSS</name>
<dbReference type="SUPFAM" id="SSF88697">
    <property type="entry name" value="PUA domain-like"/>
    <property type="match status" value="1"/>
</dbReference>
<dbReference type="KEGG" id="mmc:Mmcs_5325"/>
<accession>A0A5Q5BSR1</accession>
<organism evidence="1">
    <name type="scientific">Mycobacterium sp. (strain MCS)</name>
    <dbReference type="NCBI Taxonomy" id="164756"/>
    <lineage>
        <taxon>Bacteria</taxon>
        <taxon>Bacillati</taxon>
        <taxon>Actinomycetota</taxon>
        <taxon>Actinomycetes</taxon>
        <taxon>Mycobacteriales</taxon>
        <taxon>Mycobacteriaceae</taxon>
        <taxon>Mycobacterium</taxon>
    </lineage>
</organism>
<protein>
    <recommendedName>
        <fullName evidence="2">EVE domain-containing protein</fullName>
    </recommendedName>
</protein>
<reference evidence="1" key="1">
    <citation type="submission" date="2006-06" db="EMBL/GenBank/DDBJ databases">
        <title>Complete sequence of chromosome of Mycobacterium sp. MCS.</title>
        <authorList>
            <consortium name="US DOE Joint Genome Institute"/>
            <person name="Copeland A."/>
            <person name="Lucas S."/>
            <person name="Lapidus A."/>
            <person name="Barry K."/>
            <person name="Detter J.C."/>
            <person name="Glavina del Rio T."/>
            <person name="Hammon N."/>
            <person name="Israni S."/>
            <person name="Dalin E."/>
            <person name="Tice H."/>
            <person name="Pitluck S."/>
            <person name="Martinez M."/>
            <person name="Schmutz J."/>
            <person name="Larimer F."/>
            <person name="Land M."/>
            <person name="Hauser L."/>
            <person name="Kyrpides N."/>
            <person name="Kim E."/>
            <person name="Miller C.D."/>
            <person name="Hughes J.E."/>
            <person name="Anderson A.J."/>
            <person name="Sims R.C."/>
            <person name="Richardson P."/>
        </authorList>
    </citation>
    <scope>NUCLEOTIDE SEQUENCE [LARGE SCALE GENOMIC DNA]</scope>
    <source>
        <strain evidence="1">MCS</strain>
    </source>
</reference>
<proteinExistence type="predicted"/>
<gene>
    <name evidence="1" type="ordered locus">Mmcs_5325</name>
</gene>
<evidence type="ECO:0000313" key="1">
    <source>
        <dbReference type="EMBL" id="ABG11426.1"/>
    </source>
</evidence>
<dbReference type="EMBL" id="CP000384">
    <property type="protein sequence ID" value="ABG11426.1"/>
    <property type="molecule type" value="Genomic_DNA"/>
</dbReference>
<dbReference type="InterPro" id="IPR015947">
    <property type="entry name" value="PUA-like_sf"/>
</dbReference>
<evidence type="ECO:0008006" key="2">
    <source>
        <dbReference type="Google" id="ProtNLM"/>
    </source>
</evidence>
<dbReference type="AlphaFoldDB" id="A0A5Q5BSR1"/>